<evidence type="ECO:0000256" key="1">
    <source>
        <dbReference type="ARBA" id="ARBA00005189"/>
    </source>
</evidence>
<keyword evidence="3 5" id="KW-0012">Acyltransferase</keyword>
<dbReference type="SMART" id="SM00563">
    <property type="entry name" value="PlsC"/>
    <property type="match status" value="1"/>
</dbReference>
<evidence type="ECO:0000256" key="2">
    <source>
        <dbReference type="ARBA" id="ARBA00022679"/>
    </source>
</evidence>
<evidence type="ECO:0000259" key="4">
    <source>
        <dbReference type="SMART" id="SM00563"/>
    </source>
</evidence>
<dbReference type="InterPro" id="IPR002123">
    <property type="entry name" value="Plipid/glycerol_acylTrfase"/>
</dbReference>
<evidence type="ECO:0000256" key="3">
    <source>
        <dbReference type="ARBA" id="ARBA00023315"/>
    </source>
</evidence>
<evidence type="ECO:0000313" key="5">
    <source>
        <dbReference type="EMBL" id="MCY1006233.1"/>
    </source>
</evidence>
<dbReference type="PANTHER" id="PTHR10434">
    <property type="entry name" value="1-ACYL-SN-GLYCEROL-3-PHOSPHATE ACYLTRANSFERASE"/>
    <property type="match status" value="1"/>
</dbReference>
<protein>
    <submittedName>
        <fullName evidence="5">Lysophospholipid acyltransferase family protein</fullName>
    </submittedName>
</protein>
<dbReference type="GO" id="GO:0003841">
    <property type="term" value="F:1-acylglycerol-3-phosphate O-acyltransferase activity"/>
    <property type="evidence" value="ECO:0007669"/>
    <property type="project" value="TreeGrafter"/>
</dbReference>
<dbReference type="AlphaFoldDB" id="A0A9X3ELG9"/>
<accession>A0A9X3ELG9</accession>
<dbReference type="PANTHER" id="PTHR10434:SF11">
    <property type="entry name" value="1-ACYL-SN-GLYCEROL-3-PHOSPHATE ACYLTRANSFERASE"/>
    <property type="match status" value="1"/>
</dbReference>
<organism evidence="5 6">
    <name type="scientific">Nannocystis pusilla</name>
    <dbReference type="NCBI Taxonomy" id="889268"/>
    <lineage>
        <taxon>Bacteria</taxon>
        <taxon>Pseudomonadati</taxon>
        <taxon>Myxococcota</taxon>
        <taxon>Polyangia</taxon>
        <taxon>Nannocystales</taxon>
        <taxon>Nannocystaceae</taxon>
        <taxon>Nannocystis</taxon>
    </lineage>
</organism>
<dbReference type="Proteomes" id="UP001150924">
    <property type="component" value="Unassembled WGS sequence"/>
</dbReference>
<dbReference type="CDD" id="cd07989">
    <property type="entry name" value="LPLAT_AGPAT-like"/>
    <property type="match status" value="1"/>
</dbReference>
<dbReference type="SUPFAM" id="SSF69593">
    <property type="entry name" value="Glycerol-3-phosphate (1)-acyltransferase"/>
    <property type="match status" value="1"/>
</dbReference>
<evidence type="ECO:0000313" key="6">
    <source>
        <dbReference type="Proteomes" id="UP001150924"/>
    </source>
</evidence>
<comment type="pathway">
    <text evidence="1">Lipid metabolism.</text>
</comment>
<keyword evidence="2" id="KW-0808">Transferase</keyword>
<name>A0A9X3ELG9_9BACT</name>
<dbReference type="GO" id="GO:0006654">
    <property type="term" value="P:phosphatidic acid biosynthetic process"/>
    <property type="evidence" value="ECO:0007669"/>
    <property type="project" value="TreeGrafter"/>
</dbReference>
<keyword evidence="6" id="KW-1185">Reference proteome</keyword>
<gene>
    <name evidence="5" type="ORF">OV079_11810</name>
</gene>
<dbReference type="Pfam" id="PF01553">
    <property type="entry name" value="Acyltransferase"/>
    <property type="match status" value="1"/>
</dbReference>
<reference evidence="5" key="1">
    <citation type="submission" date="2022-11" db="EMBL/GenBank/DDBJ databases">
        <title>Minimal conservation of predation-associated metabolite biosynthetic gene clusters underscores biosynthetic potential of Myxococcota including descriptions for ten novel species: Archangium lansinium sp. nov., Myxococcus landrumus sp. nov., Nannocystis bai.</title>
        <authorList>
            <person name="Ahearne A."/>
            <person name="Stevens C."/>
            <person name="Phillips K."/>
        </authorList>
    </citation>
    <scope>NUCLEOTIDE SEQUENCE</scope>
    <source>
        <strain evidence="5">Na p29</strain>
    </source>
</reference>
<dbReference type="EMBL" id="JAPNKE010000002">
    <property type="protein sequence ID" value="MCY1006233.1"/>
    <property type="molecule type" value="Genomic_DNA"/>
</dbReference>
<sequence length="250" mass="27679">MSASRTIILSVWTYLLIFGLGGLAFCLQCVLAPLTWPFDHGRRITGRLFRLAAIGVTKLNPLWDFRVFQPLPPYRPRRTVVVSNHCSQTDPFLISHLPWEMKWLGKASLFKVPVLGWAMFLAGDIPVVRGDRGSAKGAMARCRRYLMRDTPVMIFPEGTRALGDEMGPFKDGAFHLAIETGADVLPMAVAGTAAALRKHDWRFGQARAYVAVGTPISTRGLTLEDLPALKEQVRAEIVALRQQITPLTGP</sequence>
<dbReference type="RefSeq" id="WP_267768312.1">
    <property type="nucleotide sequence ID" value="NZ_JAPNKE010000002.1"/>
</dbReference>
<comment type="caution">
    <text evidence="5">The sequence shown here is derived from an EMBL/GenBank/DDBJ whole genome shotgun (WGS) entry which is preliminary data.</text>
</comment>
<proteinExistence type="predicted"/>
<feature type="domain" description="Phospholipid/glycerol acyltransferase" evidence="4">
    <location>
        <begin position="79"/>
        <end position="192"/>
    </location>
</feature>